<evidence type="ECO:0000259" key="2">
    <source>
        <dbReference type="Pfam" id="PF18206"/>
    </source>
</evidence>
<dbReference type="InterPro" id="IPR013780">
    <property type="entry name" value="Glyco_hydro_b"/>
</dbReference>
<keyword evidence="4" id="KW-1185">Reference proteome</keyword>
<comment type="caution">
    <text evidence="3">The sequence shown here is derived from an EMBL/GenBank/DDBJ whole genome shotgun (WGS) entry which is preliminary data.</text>
</comment>
<dbReference type="SUPFAM" id="SSF63446">
    <property type="entry name" value="Type I dockerin domain"/>
    <property type="match status" value="1"/>
</dbReference>
<gene>
    <name evidence="3" type="ORF">Pla111_33410</name>
</gene>
<evidence type="ECO:0000313" key="4">
    <source>
        <dbReference type="Proteomes" id="UP000318995"/>
    </source>
</evidence>
<name>A0A5C5VQ10_9BACT</name>
<keyword evidence="3" id="KW-0326">Glycosidase</keyword>
<dbReference type="EC" id="3.2.1.178" evidence="3"/>
<dbReference type="PROSITE" id="PS00018">
    <property type="entry name" value="EF_HAND_1"/>
    <property type="match status" value="2"/>
</dbReference>
<dbReference type="Pfam" id="PF18206">
    <property type="entry name" value="Porphyrn_cat_1"/>
    <property type="match status" value="1"/>
</dbReference>
<dbReference type="AlphaFoldDB" id="A0A5C5VQ10"/>
<sequence precursor="true">MHLTTAPLCVPSCCAILSLCAFAVAQTNVEIDANTLRLIGGTMSLDRAQFFNHWGQLTPGADTNLGDLQTAVHSPTDLHSFSGRETNDFTIGMYRQWGVDLPEDPNRPGYFDHAALVSKLQNNTNTWGFKYRALQSDAWRSLRNTPNPIYVTGGREGGFYPDFIDGGTDRVINFPGYADFINVFLEEVVYGEGPGQGYLPFDKDRFYVEIMNEPNWKASNSSAWQDVIAMHRVVTELVKEEHPQAQLGGPSCCDGFNENPLNDWDRAKALMDDMATWRTPSGQPAELDFWTLHPYERYNVLSDGSWEQQVDTSPGRVGASMDLFETYSNIKFGDPKAFAITEYGSFNQTAIKNGPGTADDNYGTYTRAEQQWDLVRDVREKLMVFMGRPDRIVNATPFLAPIWWELQTPTSPAGDNVFWERDAQGVWHETIVAGMYRMHNDLSGEYVVVDSSNPDVQTHAFRNGNKLYLMLNNLENALTSVNLQAVTGAAAVTTASIDRIYWDGAKGVYESNVDITANWSTLQMMPDEGAVLTLTLSEAALYDYATDIRTYYGDDVVAPLNLPGGQSKAINIAASTQDALSAKIRVSYNREGVSGASRGEAFSLIVNGNVLSVPAGLFEFDEKDNHYVAREVDVPLSLLKNGANTVFADFDSTGGYLISATLEITHSVGDFNRSGAFDGEDLAMLFGEFGPADTGSRYDLDADGTVDAEDVRFWSEQLRGVATPTGDFNGDGAVDAADYTVIRDLSGTEFQFDYQHWRNRFGAVAPVSGSAGVPEPSTVVLAVLGLMAAVRQSSRGHNDR</sequence>
<dbReference type="InterPro" id="IPR036439">
    <property type="entry name" value="Dockerin_dom_sf"/>
</dbReference>
<keyword evidence="1" id="KW-0732">Signal</keyword>
<reference evidence="3 4" key="1">
    <citation type="submission" date="2019-02" db="EMBL/GenBank/DDBJ databases">
        <title>Deep-cultivation of Planctomycetes and their phenomic and genomic characterization uncovers novel biology.</title>
        <authorList>
            <person name="Wiegand S."/>
            <person name="Jogler M."/>
            <person name="Boedeker C."/>
            <person name="Pinto D."/>
            <person name="Vollmers J."/>
            <person name="Rivas-Marin E."/>
            <person name="Kohn T."/>
            <person name="Peeters S.H."/>
            <person name="Heuer A."/>
            <person name="Rast P."/>
            <person name="Oberbeckmann S."/>
            <person name="Bunk B."/>
            <person name="Jeske O."/>
            <person name="Meyerdierks A."/>
            <person name="Storesund J.E."/>
            <person name="Kallscheuer N."/>
            <person name="Luecker S."/>
            <person name="Lage O.M."/>
            <person name="Pohl T."/>
            <person name="Merkel B.J."/>
            <person name="Hornburger P."/>
            <person name="Mueller R.-W."/>
            <person name="Bruemmer F."/>
            <person name="Labrenz M."/>
            <person name="Spormann A.M."/>
            <person name="Op Den Camp H."/>
            <person name="Overmann J."/>
            <person name="Amann R."/>
            <person name="Jetten M.S.M."/>
            <person name="Mascher T."/>
            <person name="Medema M.H."/>
            <person name="Devos D.P."/>
            <person name="Kaster A.-K."/>
            <person name="Ovreas L."/>
            <person name="Rohde M."/>
            <person name="Galperin M.Y."/>
            <person name="Jogler C."/>
        </authorList>
    </citation>
    <scope>NUCLEOTIDE SEQUENCE [LARGE SCALE GENOMIC DNA]</scope>
    <source>
        <strain evidence="3 4">Pla111</strain>
    </source>
</reference>
<feature type="chain" id="PRO_5023081535" evidence="1">
    <location>
        <begin position="24"/>
        <end position="800"/>
    </location>
</feature>
<organism evidence="3 4">
    <name type="scientific">Botrimarina hoheduenensis</name>
    <dbReference type="NCBI Taxonomy" id="2528000"/>
    <lineage>
        <taxon>Bacteria</taxon>
        <taxon>Pseudomonadati</taxon>
        <taxon>Planctomycetota</taxon>
        <taxon>Planctomycetia</taxon>
        <taxon>Pirellulales</taxon>
        <taxon>Lacipirellulaceae</taxon>
        <taxon>Botrimarina</taxon>
    </lineage>
</organism>
<dbReference type="GO" id="GO:0016798">
    <property type="term" value="F:hydrolase activity, acting on glycosyl bonds"/>
    <property type="evidence" value="ECO:0007669"/>
    <property type="project" value="UniProtKB-KW"/>
</dbReference>
<dbReference type="CDD" id="cd21510">
    <property type="entry name" value="agarase_cat"/>
    <property type="match status" value="1"/>
</dbReference>
<dbReference type="Proteomes" id="UP000318995">
    <property type="component" value="Unassembled WGS sequence"/>
</dbReference>
<dbReference type="Gene3D" id="3.20.20.80">
    <property type="entry name" value="Glycosidases"/>
    <property type="match status" value="1"/>
</dbReference>
<dbReference type="Gene3D" id="2.60.120.1200">
    <property type="match status" value="1"/>
</dbReference>
<dbReference type="InterPro" id="IPR018247">
    <property type="entry name" value="EF_Hand_1_Ca_BS"/>
</dbReference>
<dbReference type="InterPro" id="IPR040527">
    <property type="entry name" value="Beta-sand_Porphyrn"/>
</dbReference>
<feature type="signal peptide" evidence="1">
    <location>
        <begin position="1"/>
        <end position="23"/>
    </location>
</feature>
<dbReference type="InterPro" id="IPR017853">
    <property type="entry name" value="GH"/>
</dbReference>
<dbReference type="Gene3D" id="1.10.1330.10">
    <property type="entry name" value="Dockerin domain"/>
    <property type="match status" value="1"/>
</dbReference>
<protein>
    <submittedName>
        <fullName evidence="3">Beta-porphyranase A</fullName>
        <ecNumber evidence="3">3.2.1.178</ecNumber>
    </submittedName>
</protein>
<keyword evidence="3" id="KW-0378">Hydrolase</keyword>
<dbReference type="EMBL" id="SJPH01000011">
    <property type="protein sequence ID" value="TWT40696.1"/>
    <property type="molecule type" value="Genomic_DNA"/>
</dbReference>
<feature type="domain" description="Porphyranase beta-sandwich" evidence="2">
    <location>
        <begin position="455"/>
        <end position="556"/>
    </location>
</feature>
<dbReference type="Gene3D" id="2.60.40.1180">
    <property type="entry name" value="Golgi alpha-mannosidase II"/>
    <property type="match status" value="1"/>
</dbReference>
<dbReference type="GO" id="GO:0000272">
    <property type="term" value="P:polysaccharide catabolic process"/>
    <property type="evidence" value="ECO:0007669"/>
    <property type="project" value="InterPro"/>
</dbReference>
<proteinExistence type="predicted"/>
<evidence type="ECO:0000256" key="1">
    <source>
        <dbReference type="SAM" id="SignalP"/>
    </source>
</evidence>
<accession>A0A5C5VQ10</accession>
<evidence type="ECO:0000313" key="3">
    <source>
        <dbReference type="EMBL" id="TWT40696.1"/>
    </source>
</evidence>
<dbReference type="SUPFAM" id="SSF51445">
    <property type="entry name" value="(Trans)glycosidases"/>
    <property type="match status" value="1"/>
</dbReference>